<dbReference type="PANTHER" id="PTHR11552:SF147">
    <property type="entry name" value="CHOLINE DEHYDROGENASE, MITOCHONDRIAL"/>
    <property type="match status" value="1"/>
</dbReference>
<dbReference type="SUPFAM" id="SSF54373">
    <property type="entry name" value="FAD-linked reductases, C-terminal domain"/>
    <property type="match status" value="1"/>
</dbReference>
<name>A0A7U9KQF2_9ACTN</name>
<evidence type="ECO:0000256" key="4">
    <source>
        <dbReference type="ARBA" id="ARBA00022827"/>
    </source>
</evidence>
<dbReference type="InterPro" id="IPR036188">
    <property type="entry name" value="FAD/NAD-bd_sf"/>
</dbReference>
<dbReference type="EMBL" id="BHZC01000001">
    <property type="protein sequence ID" value="GCD33537.1"/>
    <property type="molecule type" value="Genomic_DNA"/>
</dbReference>
<reference evidence="10 11" key="1">
    <citation type="submission" date="2018-11" db="EMBL/GenBank/DDBJ databases">
        <title>Whole genome sequence of Streptomyces chrestomyceticus NBRC 13444(T).</title>
        <authorList>
            <person name="Komaki H."/>
            <person name="Tamura T."/>
        </authorList>
    </citation>
    <scope>NUCLEOTIDE SEQUENCE [LARGE SCALE GENOMIC DNA]</scope>
    <source>
        <strain evidence="10 11">NBRC 13444</strain>
    </source>
</reference>
<keyword evidence="3 7" id="KW-0285">Flavoprotein</keyword>
<feature type="binding site" evidence="6">
    <location>
        <position position="225"/>
    </location>
    <ligand>
        <name>FAD</name>
        <dbReference type="ChEBI" id="CHEBI:57692"/>
    </ligand>
</feature>
<dbReference type="PANTHER" id="PTHR11552">
    <property type="entry name" value="GLUCOSE-METHANOL-CHOLINE GMC OXIDOREDUCTASE"/>
    <property type="match status" value="1"/>
</dbReference>
<evidence type="ECO:0000256" key="5">
    <source>
        <dbReference type="PIRSR" id="PIRSR000137-1"/>
    </source>
</evidence>
<dbReference type="Pfam" id="PF05199">
    <property type="entry name" value="GMC_oxred_C"/>
    <property type="match status" value="1"/>
</dbReference>
<feature type="domain" description="Glucose-methanol-choline oxidoreductase N-terminal" evidence="8">
    <location>
        <begin position="87"/>
        <end position="110"/>
    </location>
</feature>
<dbReference type="GeneID" id="95620291"/>
<gene>
    <name evidence="10" type="ORF">OEIGOIKO_01258</name>
</gene>
<feature type="active site" description="Proton acceptor" evidence="5">
    <location>
        <position position="508"/>
    </location>
</feature>
<dbReference type="Gene3D" id="3.30.560.10">
    <property type="entry name" value="Glucose Oxidase, domain 3"/>
    <property type="match status" value="1"/>
</dbReference>
<proteinExistence type="inferred from homology"/>
<evidence type="ECO:0000259" key="8">
    <source>
        <dbReference type="PROSITE" id="PS00623"/>
    </source>
</evidence>
<protein>
    <submittedName>
        <fullName evidence="10">GMC-type oxidoreductase</fullName>
    </submittedName>
</protein>
<evidence type="ECO:0000256" key="6">
    <source>
        <dbReference type="PIRSR" id="PIRSR000137-2"/>
    </source>
</evidence>
<dbReference type="PROSITE" id="PS51257">
    <property type="entry name" value="PROKAR_LIPOPROTEIN"/>
    <property type="match status" value="1"/>
</dbReference>
<comment type="caution">
    <text evidence="10">The sequence shown here is derived from an EMBL/GenBank/DDBJ whole genome shotgun (WGS) entry which is preliminary data.</text>
</comment>
<evidence type="ECO:0000313" key="11">
    <source>
        <dbReference type="Proteomes" id="UP000287830"/>
    </source>
</evidence>
<feature type="active site" description="Proton donor" evidence="5">
    <location>
        <position position="466"/>
    </location>
</feature>
<sequence length="531" mass="57315">MVTAVRYGQVYDYVVVGAGSAGCVLAARLSEDPTVRVALVEAGGPDRRQEVRVPAAFPKLFRTPYDWNFTTAPQTGLRGRELYWPRGRTLGGSSSLNAMMWVRGHPADYDGWAGSAGEEWSWAEVARYFRRAERWAGPPGGTAHGTAGPLWISPARSFHPLTDAFLDACEEAGLPRLAELDEPDRSGCAPTPLNQRRGRRWSAADGYLRPALPRANLRVVTGQQVRRVLFGDGRAYGVELPGGVLRARREVVLCAGAIGSPHLLLRSGIGDTDRLRDAGIEPVAELPAVGRHLQDHLSVPVLMRTALPRTLTGADTPANIARYLLSRRGPLTSNIGEAVAFLHSAGEPAPPDLELIFAPVPFVRHGLEAPTEHGVTIGVVLLRPESRGRITLGGPDPDAPPVIDPGYLSSEADLRRLLAGIRFAERLYRTRALAPHVTGPLEPWPGEQDDKAAAETVRAVAETLYHPVGTCRMGTGDDTVTDPRLRVRGVTGLRVADASVMPAITRGHTHAPTVMIAERAADLLRDARPMV</sequence>
<feature type="domain" description="Glucose-methanol-choline oxidoreductase N-terminal" evidence="9">
    <location>
        <begin position="256"/>
        <end position="270"/>
    </location>
</feature>
<dbReference type="Gene3D" id="3.50.50.60">
    <property type="entry name" value="FAD/NAD(P)-binding domain"/>
    <property type="match status" value="1"/>
</dbReference>
<comment type="cofactor">
    <cofactor evidence="1 6">
        <name>FAD</name>
        <dbReference type="ChEBI" id="CHEBI:57692"/>
    </cofactor>
</comment>
<dbReference type="Pfam" id="PF00732">
    <property type="entry name" value="GMC_oxred_N"/>
    <property type="match status" value="1"/>
</dbReference>
<evidence type="ECO:0000259" key="9">
    <source>
        <dbReference type="PROSITE" id="PS00624"/>
    </source>
</evidence>
<dbReference type="InterPro" id="IPR007867">
    <property type="entry name" value="GMC_OxRtase_C"/>
</dbReference>
<dbReference type="SUPFAM" id="SSF51905">
    <property type="entry name" value="FAD/NAD(P)-binding domain"/>
    <property type="match status" value="1"/>
</dbReference>
<dbReference type="PROSITE" id="PS00623">
    <property type="entry name" value="GMC_OXRED_1"/>
    <property type="match status" value="1"/>
</dbReference>
<accession>A0A7U9KQF2</accession>
<evidence type="ECO:0000256" key="3">
    <source>
        <dbReference type="ARBA" id="ARBA00022630"/>
    </source>
</evidence>
<dbReference type="PIRSF" id="PIRSF000137">
    <property type="entry name" value="Alcohol_oxidase"/>
    <property type="match status" value="1"/>
</dbReference>
<comment type="similarity">
    <text evidence="2 7">Belongs to the GMC oxidoreductase family.</text>
</comment>
<dbReference type="GO" id="GO:0016614">
    <property type="term" value="F:oxidoreductase activity, acting on CH-OH group of donors"/>
    <property type="evidence" value="ECO:0007669"/>
    <property type="project" value="InterPro"/>
</dbReference>
<evidence type="ECO:0000256" key="1">
    <source>
        <dbReference type="ARBA" id="ARBA00001974"/>
    </source>
</evidence>
<evidence type="ECO:0000256" key="7">
    <source>
        <dbReference type="RuleBase" id="RU003968"/>
    </source>
</evidence>
<evidence type="ECO:0000313" key="10">
    <source>
        <dbReference type="EMBL" id="GCD33537.1"/>
    </source>
</evidence>
<dbReference type="RefSeq" id="WP_125044005.1">
    <property type="nucleotide sequence ID" value="NZ_BHZC01000001.1"/>
</dbReference>
<dbReference type="InterPro" id="IPR000172">
    <property type="entry name" value="GMC_OxRdtase_N"/>
</dbReference>
<evidence type="ECO:0000256" key="2">
    <source>
        <dbReference type="ARBA" id="ARBA00010790"/>
    </source>
</evidence>
<dbReference type="InterPro" id="IPR012132">
    <property type="entry name" value="GMC_OxRdtase"/>
</dbReference>
<dbReference type="GO" id="GO:0050660">
    <property type="term" value="F:flavin adenine dinucleotide binding"/>
    <property type="evidence" value="ECO:0007669"/>
    <property type="project" value="InterPro"/>
</dbReference>
<organism evidence="10 11">
    <name type="scientific">Streptomyces chrestomyceticus JCM 4735</name>
    <dbReference type="NCBI Taxonomy" id="1306181"/>
    <lineage>
        <taxon>Bacteria</taxon>
        <taxon>Bacillati</taxon>
        <taxon>Actinomycetota</taxon>
        <taxon>Actinomycetes</taxon>
        <taxon>Kitasatosporales</taxon>
        <taxon>Streptomycetaceae</taxon>
        <taxon>Streptomyces</taxon>
    </lineage>
</organism>
<dbReference type="OrthoDB" id="9785276at2"/>
<dbReference type="PROSITE" id="PS00624">
    <property type="entry name" value="GMC_OXRED_2"/>
    <property type="match status" value="1"/>
</dbReference>
<keyword evidence="4 6" id="KW-0274">FAD</keyword>
<dbReference type="AlphaFoldDB" id="A0A7U9KQF2"/>
<dbReference type="Proteomes" id="UP000287830">
    <property type="component" value="Unassembled WGS sequence"/>
</dbReference>